<name>A0A8J3EUL2_9ACTN</name>
<feature type="compositionally biased region" description="Gly residues" evidence="1">
    <location>
        <begin position="54"/>
        <end position="69"/>
    </location>
</feature>
<accession>A0A8J3EUL2</accession>
<reference evidence="2" key="1">
    <citation type="journal article" date="2014" name="Int. J. Syst. Evol. Microbiol.">
        <title>Complete genome sequence of Corynebacterium casei LMG S-19264T (=DSM 44701T), isolated from a smear-ripened cheese.</title>
        <authorList>
            <consortium name="US DOE Joint Genome Institute (JGI-PGF)"/>
            <person name="Walter F."/>
            <person name="Albersmeier A."/>
            <person name="Kalinowski J."/>
            <person name="Ruckert C."/>
        </authorList>
    </citation>
    <scope>NUCLEOTIDE SEQUENCE</scope>
    <source>
        <strain evidence="2">CGMCC 1.14988</strain>
    </source>
</reference>
<dbReference type="EMBL" id="BMHA01000010">
    <property type="protein sequence ID" value="GGI07938.1"/>
    <property type="molecule type" value="Genomic_DNA"/>
</dbReference>
<evidence type="ECO:0000256" key="1">
    <source>
        <dbReference type="SAM" id="MobiDB-lite"/>
    </source>
</evidence>
<keyword evidence="3" id="KW-1185">Reference proteome</keyword>
<gene>
    <name evidence="2" type="ORF">GCM10011354_26580</name>
</gene>
<feature type="region of interest" description="Disordered" evidence="1">
    <location>
        <begin position="1"/>
        <end position="26"/>
    </location>
</feature>
<sequence length="69" mass="6411">MSVPMPGRSLSAKDTALRDTPAARATSAMVMRPGRGVTGVAPWAGGAPSVAGAPGVGGVPSVGGAPGGA</sequence>
<organism evidence="2 3">
    <name type="scientific">Egicoccus halophilus</name>
    <dbReference type="NCBI Taxonomy" id="1670830"/>
    <lineage>
        <taxon>Bacteria</taxon>
        <taxon>Bacillati</taxon>
        <taxon>Actinomycetota</taxon>
        <taxon>Nitriliruptoria</taxon>
        <taxon>Egicoccales</taxon>
        <taxon>Egicoccaceae</taxon>
        <taxon>Egicoccus</taxon>
    </lineage>
</organism>
<dbReference type="Proteomes" id="UP000650511">
    <property type="component" value="Unassembled WGS sequence"/>
</dbReference>
<comment type="caution">
    <text evidence="2">The sequence shown here is derived from an EMBL/GenBank/DDBJ whole genome shotgun (WGS) entry which is preliminary data.</text>
</comment>
<dbReference type="AlphaFoldDB" id="A0A8J3EUL2"/>
<protein>
    <submittedName>
        <fullName evidence="2">Uncharacterized protein</fullName>
    </submittedName>
</protein>
<reference evidence="2" key="2">
    <citation type="submission" date="2020-09" db="EMBL/GenBank/DDBJ databases">
        <authorList>
            <person name="Sun Q."/>
            <person name="Zhou Y."/>
        </authorList>
    </citation>
    <scope>NUCLEOTIDE SEQUENCE</scope>
    <source>
        <strain evidence="2">CGMCC 1.14988</strain>
    </source>
</reference>
<evidence type="ECO:0000313" key="3">
    <source>
        <dbReference type="Proteomes" id="UP000650511"/>
    </source>
</evidence>
<feature type="region of interest" description="Disordered" evidence="1">
    <location>
        <begin position="48"/>
        <end position="69"/>
    </location>
</feature>
<evidence type="ECO:0000313" key="2">
    <source>
        <dbReference type="EMBL" id="GGI07938.1"/>
    </source>
</evidence>
<proteinExistence type="predicted"/>